<dbReference type="SUPFAM" id="SSF82771">
    <property type="entry name" value="GIY-YIG endonuclease"/>
    <property type="match status" value="1"/>
</dbReference>
<dbReference type="PANTHER" id="PTHR34477:SF5">
    <property type="entry name" value="BSL5627 PROTEIN"/>
    <property type="match status" value="1"/>
</dbReference>
<evidence type="ECO:0000259" key="2">
    <source>
        <dbReference type="PROSITE" id="PS50164"/>
    </source>
</evidence>
<proteinExistence type="inferred from homology"/>
<dbReference type="PROSITE" id="PS50164">
    <property type="entry name" value="GIY_YIG"/>
    <property type="match status" value="1"/>
</dbReference>
<name>A0A6M1T9N6_9BACT</name>
<dbReference type="RefSeq" id="WP_165269739.1">
    <property type="nucleotide sequence ID" value="NZ_JAALLS010000017.1"/>
</dbReference>
<evidence type="ECO:0000256" key="1">
    <source>
        <dbReference type="ARBA" id="ARBA00007435"/>
    </source>
</evidence>
<dbReference type="EMBL" id="JAALLS010000017">
    <property type="protein sequence ID" value="NGP89223.1"/>
    <property type="molecule type" value="Genomic_DNA"/>
</dbReference>
<dbReference type="CDD" id="cd10448">
    <property type="entry name" value="GIY-YIG_unchar_3"/>
    <property type="match status" value="1"/>
</dbReference>
<dbReference type="AlphaFoldDB" id="A0A6M1T9N6"/>
<dbReference type="SMART" id="SM00465">
    <property type="entry name" value="GIYc"/>
    <property type="match status" value="1"/>
</dbReference>
<dbReference type="InterPro" id="IPR050190">
    <property type="entry name" value="UPF0213_domain"/>
</dbReference>
<dbReference type="Gene3D" id="3.40.1440.10">
    <property type="entry name" value="GIY-YIG endonuclease"/>
    <property type="match status" value="1"/>
</dbReference>
<sequence length="108" mass="13545">MRFQNIVTQRGYVYILSNKTRRVLYIGVTGNLVKRVWLHRQGLGSEFTQKYRTKYLIHYESFKHIERAINREKQLKNWHREWKLNLIREHNPKFRDLWPKILLRRNYF</sequence>
<accession>A0A6M1T9N6</accession>
<reference evidence="3 4" key="1">
    <citation type="submission" date="2020-02" db="EMBL/GenBank/DDBJ databases">
        <title>Aliifodinibius halophilus 2W32, complete genome.</title>
        <authorList>
            <person name="Li Y."/>
            <person name="Wu S."/>
        </authorList>
    </citation>
    <scope>NUCLEOTIDE SEQUENCE [LARGE SCALE GENOMIC DNA]</scope>
    <source>
        <strain evidence="3 4">2W32</strain>
    </source>
</reference>
<dbReference type="InterPro" id="IPR035901">
    <property type="entry name" value="GIY-YIG_endonuc_sf"/>
</dbReference>
<dbReference type="Proteomes" id="UP000479132">
    <property type="component" value="Unassembled WGS sequence"/>
</dbReference>
<keyword evidence="4" id="KW-1185">Reference proteome</keyword>
<organism evidence="3 4">
    <name type="scientific">Fodinibius halophilus</name>
    <dbReference type="NCBI Taxonomy" id="1736908"/>
    <lineage>
        <taxon>Bacteria</taxon>
        <taxon>Pseudomonadati</taxon>
        <taxon>Balneolota</taxon>
        <taxon>Balneolia</taxon>
        <taxon>Balneolales</taxon>
        <taxon>Balneolaceae</taxon>
        <taxon>Fodinibius</taxon>
    </lineage>
</organism>
<gene>
    <name evidence="3" type="ORF">G3569_12760</name>
</gene>
<comment type="similarity">
    <text evidence="1">Belongs to the UPF0213 family.</text>
</comment>
<protein>
    <submittedName>
        <fullName evidence="3">GIY-YIG nuclease family protein</fullName>
    </submittedName>
</protein>
<evidence type="ECO:0000313" key="4">
    <source>
        <dbReference type="Proteomes" id="UP000479132"/>
    </source>
</evidence>
<feature type="domain" description="GIY-YIG" evidence="2">
    <location>
        <begin position="9"/>
        <end position="86"/>
    </location>
</feature>
<dbReference type="PANTHER" id="PTHR34477">
    <property type="entry name" value="UPF0213 PROTEIN YHBQ"/>
    <property type="match status" value="1"/>
</dbReference>
<dbReference type="InterPro" id="IPR000305">
    <property type="entry name" value="GIY-YIG_endonuc"/>
</dbReference>
<comment type="caution">
    <text evidence="3">The sequence shown here is derived from an EMBL/GenBank/DDBJ whole genome shotgun (WGS) entry which is preliminary data.</text>
</comment>
<dbReference type="Pfam" id="PF01541">
    <property type="entry name" value="GIY-YIG"/>
    <property type="match status" value="1"/>
</dbReference>
<evidence type="ECO:0000313" key="3">
    <source>
        <dbReference type="EMBL" id="NGP89223.1"/>
    </source>
</evidence>